<comment type="caution">
    <text evidence="3">The sequence shown here is derived from an EMBL/GenBank/DDBJ whole genome shotgun (WGS) entry which is preliminary data.</text>
</comment>
<sequence>MSTAALAWHDIGACVVPTQPGKRPFGEWKAYQARRPTREQVAAWFRNGAQGLGLICGAVSGGLEMVELEGRAVEAGAVERLGALADATGCGKLWERVTSGYAERTPSGGLHYIYRLEGEAVPGNAKLARRPATEAELAANPADRIKVLAETRGKGGFVVVAPSGGHTHPSGGPWAVTSGGPETIATLTPDERETFLGLFRTLDEMPRQPAEPPRQRTASAGRPGDDYAERTEWAEILEPHGWTYVGTHGGAEHWRRPGKSEGTSATVGYGGSDLLYVFTTSSGDFEADRSYSKFAAYAALNHGGDYQAAARALGAEGYGTPSTSTRATPSGHANANAPEGEGRSNRSYRITWASEIEPEPVVWAWEDAGHGRLPAGSLSTAAGREGTGKSSFGIWMAARITTGTLPGAFYGQPRPVLYVAIEDSWKHTLVPRLIAAGADLSRVGRFDVVVDEGEEVTLSLPVDNAILEAAIRDAGVVLVVIDPLMSVISDRVDTHRERDVRTALDPLAKLADRTACVILGIAHFSKGGGTDAASLITGSGAFKNVPRTIFGFAKDEADESGGRVMTQVKNSLGREELPSLRYTIESAACQDL</sequence>
<feature type="compositionally biased region" description="Polar residues" evidence="1">
    <location>
        <begin position="320"/>
        <end position="333"/>
    </location>
</feature>
<dbReference type="InterPro" id="IPR015330">
    <property type="entry name" value="DNA_primase/pol_bifunc_N"/>
</dbReference>
<dbReference type="Proteomes" id="UP000635606">
    <property type="component" value="Unassembled WGS sequence"/>
</dbReference>
<dbReference type="Gene3D" id="3.30.720.160">
    <property type="entry name" value="Bifunctional DNA primase/polymerase, N-terminal"/>
    <property type="match status" value="1"/>
</dbReference>
<dbReference type="SUPFAM" id="SSF52540">
    <property type="entry name" value="P-loop containing nucleoside triphosphate hydrolases"/>
    <property type="match status" value="1"/>
</dbReference>
<dbReference type="CDD" id="cd04859">
    <property type="entry name" value="Prim_Pol"/>
    <property type="match status" value="1"/>
</dbReference>
<evidence type="ECO:0000313" key="3">
    <source>
        <dbReference type="EMBL" id="GIJ69904.1"/>
    </source>
</evidence>
<dbReference type="SUPFAM" id="SSF56747">
    <property type="entry name" value="Prim-pol domain"/>
    <property type="match status" value="1"/>
</dbReference>
<accession>A0A8J3ZSY3</accession>
<feature type="region of interest" description="Disordered" evidence="1">
    <location>
        <begin position="204"/>
        <end position="225"/>
    </location>
</feature>
<protein>
    <recommendedName>
        <fullName evidence="2">DNA primase/polymerase bifunctional N-terminal domain-containing protein</fullName>
    </recommendedName>
</protein>
<gene>
    <name evidence="3" type="ORF">Voc01_048210</name>
</gene>
<keyword evidence="4" id="KW-1185">Reference proteome</keyword>
<dbReference type="Pfam" id="PF13481">
    <property type="entry name" value="AAA_25"/>
    <property type="match status" value="1"/>
</dbReference>
<dbReference type="AlphaFoldDB" id="A0A8J3ZSY3"/>
<dbReference type="SMART" id="SM00943">
    <property type="entry name" value="Prim-Pol"/>
    <property type="match status" value="1"/>
</dbReference>
<evidence type="ECO:0000259" key="2">
    <source>
        <dbReference type="SMART" id="SM00943"/>
    </source>
</evidence>
<reference evidence="3" key="1">
    <citation type="submission" date="2021-01" db="EMBL/GenBank/DDBJ databases">
        <title>Whole genome shotgun sequence of Virgisporangium ochraceum NBRC 16418.</title>
        <authorList>
            <person name="Komaki H."/>
            <person name="Tamura T."/>
        </authorList>
    </citation>
    <scope>NUCLEOTIDE SEQUENCE</scope>
    <source>
        <strain evidence="3">NBRC 16418</strain>
    </source>
</reference>
<feature type="domain" description="DNA primase/polymerase bifunctional N-terminal" evidence="2">
    <location>
        <begin position="5"/>
        <end position="187"/>
    </location>
</feature>
<dbReference type="RefSeq" id="WP_203929813.1">
    <property type="nucleotide sequence ID" value="NZ_BOPH01000069.1"/>
</dbReference>
<proteinExistence type="predicted"/>
<evidence type="ECO:0000256" key="1">
    <source>
        <dbReference type="SAM" id="MobiDB-lite"/>
    </source>
</evidence>
<dbReference type="Gene3D" id="3.40.50.300">
    <property type="entry name" value="P-loop containing nucleotide triphosphate hydrolases"/>
    <property type="match status" value="1"/>
</dbReference>
<dbReference type="InterPro" id="IPR027417">
    <property type="entry name" value="P-loop_NTPase"/>
</dbReference>
<dbReference type="EMBL" id="BOPH01000069">
    <property type="protein sequence ID" value="GIJ69904.1"/>
    <property type="molecule type" value="Genomic_DNA"/>
</dbReference>
<dbReference type="Pfam" id="PF09250">
    <property type="entry name" value="Prim-Pol"/>
    <property type="match status" value="1"/>
</dbReference>
<organism evidence="3 4">
    <name type="scientific">Virgisporangium ochraceum</name>
    <dbReference type="NCBI Taxonomy" id="65505"/>
    <lineage>
        <taxon>Bacteria</taxon>
        <taxon>Bacillati</taxon>
        <taxon>Actinomycetota</taxon>
        <taxon>Actinomycetes</taxon>
        <taxon>Micromonosporales</taxon>
        <taxon>Micromonosporaceae</taxon>
        <taxon>Virgisporangium</taxon>
    </lineage>
</organism>
<name>A0A8J3ZSY3_9ACTN</name>
<evidence type="ECO:0000313" key="4">
    <source>
        <dbReference type="Proteomes" id="UP000635606"/>
    </source>
</evidence>
<feature type="region of interest" description="Disordered" evidence="1">
    <location>
        <begin position="317"/>
        <end position="344"/>
    </location>
</feature>